<name>A0A4U7KP95_9BASI</name>
<feature type="chain" id="PRO_5020441699" evidence="1">
    <location>
        <begin position="23"/>
        <end position="136"/>
    </location>
</feature>
<dbReference type="OrthoDB" id="2549002at2759"/>
<evidence type="ECO:0000313" key="2">
    <source>
        <dbReference type="EMBL" id="TKY84782.1"/>
    </source>
</evidence>
<feature type="signal peptide" evidence="1">
    <location>
        <begin position="1"/>
        <end position="22"/>
    </location>
</feature>
<dbReference type="RefSeq" id="XP_029736767.1">
    <property type="nucleotide sequence ID" value="XM_029886454.1"/>
</dbReference>
<dbReference type="Proteomes" id="UP000306050">
    <property type="component" value="Chromosome SGRAM_8"/>
</dbReference>
<gene>
    <name evidence="2" type="ORF">EX895_005862</name>
</gene>
<protein>
    <submittedName>
        <fullName evidence="2">Uncharacterized protein</fullName>
    </submittedName>
</protein>
<keyword evidence="1" id="KW-0732">Signal</keyword>
<sequence>MKLTTLFFALAAVLAGAAITEAATIDHAGPWTQIHHKKDIKSFRIYAEPKGADLRSATPVYDKCTFYGAAAKNHDLEKRKQPSSILEFQDLRHKTVGINCVNCTPQELGNLYQTDLYLNCAVLDHRSAGWKPKGGN</sequence>
<comment type="caution">
    <text evidence="2">The sequence shown here is derived from an EMBL/GenBank/DDBJ whole genome shotgun (WGS) entry which is preliminary data.</text>
</comment>
<evidence type="ECO:0000256" key="1">
    <source>
        <dbReference type="SAM" id="SignalP"/>
    </source>
</evidence>
<dbReference type="KEGG" id="sgra:EX895_005862"/>
<evidence type="ECO:0000313" key="3">
    <source>
        <dbReference type="Proteomes" id="UP000306050"/>
    </source>
</evidence>
<keyword evidence="3" id="KW-1185">Reference proteome</keyword>
<dbReference type="EMBL" id="SRRM01000021">
    <property type="protein sequence ID" value="TKY84782.1"/>
    <property type="molecule type" value="Genomic_DNA"/>
</dbReference>
<reference evidence="2 3" key="1">
    <citation type="submission" date="2019-05" db="EMBL/GenBank/DDBJ databases">
        <title>Sporisorium graminicola CBS 10092 draft sequencing and annotation.</title>
        <authorList>
            <person name="Solano-Gonzalez S."/>
            <person name="Caddick M.X."/>
            <person name="Darby A."/>
        </authorList>
    </citation>
    <scope>NUCLEOTIDE SEQUENCE [LARGE SCALE GENOMIC DNA]</scope>
    <source>
        <strain evidence="2 3">CBS 10092</strain>
    </source>
</reference>
<dbReference type="GeneID" id="40728757"/>
<proteinExistence type="predicted"/>
<dbReference type="AlphaFoldDB" id="A0A4U7KP95"/>
<accession>A0A4U7KP95</accession>
<organism evidence="2 3">
    <name type="scientific">Sporisorium graminicola</name>
    <dbReference type="NCBI Taxonomy" id="280036"/>
    <lineage>
        <taxon>Eukaryota</taxon>
        <taxon>Fungi</taxon>
        <taxon>Dikarya</taxon>
        <taxon>Basidiomycota</taxon>
        <taxon>Ustilaginomycotina</taxon>
        <taxon>Ustilaginomycetes</taxon>
        <taxon>Ustilaginales</taxon>
        <taxon>Ustilaginaceae</taxon>
        <taxon>Sporisorium</taxon>
    </lineage>
</organism>